<accession>A0AAD7TAF7</accession>
<sequence>MAGAHSTRKPHFILASALPDRQYPLISCSHQLINLLMSRLIEGEEPLGLANGVIRLKSSILNNSTEDLAIEPHAPLKDIPFPASKTTDVQVFRWLRRASVLYMVPFATQGDKPAPLGGGFGGKWRSKLRGISRGGGHQSAVLASDEPAIQGAPVGCRLPTTSPAASAAGSPGVQGQGERAVRQSRGTANDVNRTRRPRQDPHTTTPLLLMQNGMLGGQEAV</sequence>
<dbReference type="EMBL" id="JAINUG010000004">
    <property type="protein sequence ID" value="KAJ8417347.1"/>
    <property type="molecule type" value="Genomic_DNA"/>
</dbReference>
<name>A0AAD7TAF7_9TELE</name>
<gene>
    <name evidence="2" type="ORF">AAFF_G00285740</name>
</gene>
<comment type="caution">
    <text evidence="2">The sequence shown here is derived from an EMBL/GenBank/DDBJ whole genome shotgun (WGS) entry which is preliminary data.</text>
</comment>
<evidence type="ECO:0000313" key="3">
    <source>
        <dbReference type="Proteomes" id="UP001221898"/>
    </source>
</evidence>
<organism evidence="2 3">
    <name type="scientific">Aldrovandia affinis</name>
    <dbReference type="NCBI Taxonomy" id="143900"/>
    <lineage>
        <taxon>Eukaryota</taxon>
        <taxon>Metazoa</taxon>
        <taxon>Chordata</taxon>
        <taxon>Craniata</taxon>
        <taxon>Vertebrata</taxon>
        <taxon>Euteleostomi</taxon>
        <taxon>Actinopterygii</taxon>
        <taxon>Neopterygii</taxon>
        <taxon>Teleostei</taxon>
        <taxon>Notacanthiformes</taxon>
        <taxon>Halosauridae</taxon>
        <taxon>Aldrovandia</taxon>
    </lineage>
</organism>
<proteinExistence type="predicted"/>
<feature type="compositionally biased region" description="Low complexity" evidence="1">
    <location>
        <begin position="159"/>
        <end position="171"/>
    </location>
</feature>
<reference evidence="2" key="1">
    <citation type="journal article" date="2023" name="Science">
        <title>Genome structures resolve the early diversification of teleost fishes.</title>
        <authorList>
            <person name="Parey E."/>
            <person name="Louis A."/>
            <person name="Montfort J."/>
            <person name="Bouchez O."/>
            <person name="Roques C."/>
            <person name="Iampietro C."/>
            <person name="Lluch J."/>
            <person name="Castinel A."/>
            <person name="Donnadieu C."/>
            <person name="Desvignes T."/>
            <person name="Floi Bucao C."/>
            <person name="Jouanno E."/>
            <person name="Wen M."/>
            <person name="Mejri S."/>
            <person name="Dirks R."/>
            <person name="Jansen H."/>
            <person name="Henkel C."/>
            <person name="Chen W.J."/>
            <person name="Zahm M."/>
            <person name="Cabau C."/>
            <person name="Klopp C."/>
            <person name="Thompson A.W."/>
            <person name="Robinson-Rechavi M."/>
            <person name="Braasch I."/>
            <person name="Lecointre G."/>
            <person name="Bobe J."/>
            <person name="Postlethwait J.H."/>
            <person name="Berthelot C."/>
            <person name="Roest Crollius H."/>
            <person name="Guiguen Y."/>
        </authorList>
    </citation>
    <scope>NUCLEOTIDE SEQUENCE</scope>
    <source>
        <strain evidence="2">NC1722</strain>
    </source>
</reference>
<dbReference type="Proteomes" id="UP001221898">
    <property type="component" value="Unassembled WGS sequence"/>
</dbReference>
<feature type="region of interest" description="Disordered" evidence="1">
    <location>
        <begin position="159"/>
        <end position="206"/>
    </location>
</feature>
<keyword evidence="3" id="KW-1185">Reference proteome</keyword>
<dbReference type="AlphaFoldDB" id="A0AAD7TAF7"/>
<evidence type="ECO:0000313" key="2">
    <source>
        <dbReference type="EMBL" id="KAJ8417347.1"/>
    </source>
</evidence>
<evidence type="ECO:0000256" key="1">
    <source>
        <dbReference type="SAM" id="MobiDB-lite"/>
    </source>
</evidence>
<protein>
    <submittedName>
        <fullName evidence="2">Uncharacterized protein</fullName>
    </submittedName>
</protein>